<reference evidence="3" key="2">
    <citation type="submission" date="2011-02" db="EMBL/GenBank/DDBJ databases">
        <title>The complete genome of Pedobacter saltans DSM 12145.</title>
        <authorList>
            <consortium name="US DOE Joint Genome Institute (JGI-PGF)"/>
            <person name="Lucas S."/>
            <person name="Copeland A."/>
            <person name="Lapidus A."/>
            <person name="Bruce D."/>
            <person name="Goodwin L."/>
            <person name="Pitluck S."/>
            <person name="Kyrpides N."/>
            <person name="Mavromatis K."/>
            <person name="Pagani I."/>
            <person name="Ivanova N."/>
            <person name="Ovchinnikova G."/>
            <person name="Lu M."/>
            <person name="Detter J.C."/>
            <person name="Han C."/>
            <person name="Land M."/>
            <person name="Hauser L."/>
            <person name="Markowitz V."/>
            <person name="Cheng J.-F."/>
            <person name="Hugenholtz P."/>
            <person name="Woyke T."/>
            <person name="Wu D."/>
            <person name="Tindall B."/>
            <person name="Pomrenke H.G."/>
            <person name="Brambilla E."/>
            <person name="Klenk H.-P."/>
            <person name="Eisen J.A."/>
        </authorList>
    </citation>
    <scope>NUCLEOTIDE SEQUENCE [LARGE SCALE GENOMIC DNA]</scope>
    <source>
        <strain evidence="3">ATCC 51119 / DSM 12145 / JCM 21818 / LMG 10337 / NBRC 100064 / NCIMB 13643</strain>
    </source>
</reference>
<dbReference type="SUPFAM" id="SSF75005">
    <property type="entry name" value="Arabinanase/levansucrase/invertase"/>
    <property type="match status" value="2"/>
</dbReference>
<dbReference type="OrthoDB" id="9794572at2"/>
<gene>
    <name evidence="2" type="ordered locus">Pedsa_0418</name>
</gene>
<dbReference type="Gene3D" id="2.115.10.20">
    <property type="entry name" value="Glycosyl hydrolase domain, family 43"/>
    <property type="match status" value="1"/>
</dbReference>
<dbReference type="CDD" id="cd08994">
    <property type="entry name" value="GH43_62_32_68_117_130-like"/>
    <property type="match status" value="1"/>
</dbReference>
<dbReference type="InterPro" id="IPR023296">
    <property type="entry name" value="Glyco_hydro_beta-prop_sf"/>
</dbReference>
<reference evidence="2 3" key="1">
    <citation type="journal article" date="2011" name="Stand. Genomic Sci.">
        <title>Complete genome sequence of the gliding, heparinolytic Pedobacter saltans type strain (113).</title>
        <authorList>
            <person name="Liolios K."/>
            <person name="Sikorski J."/>
            <person name="Lu M."/>
            <person name="Nolan M."/>
            <person name="Lapidus A."/>
            <person name="Lucas S."/>
            <person name="Hammon N."/>
            <person name="Deshpande S."/>
            <person name="Cheng J.F."/>
            <person name="Tapia R."/>
            <person name="Han C."/>
            <person name="Goodwin L."/>
            <person name="Pitluck S."/>
            <person name="Huntemann M."/>
            <person name="Ivanova N."/>
            <person name="Pagani I."/>
            <person name="Mavromatis K."/>
            <person name="Ovchinikova G."/>
            <person name="Pati A."/>
            <person name="Chen A."/>
            <person name="Palaniappan K."/>
            <person name="Land M."/>
            <person name="Hauser L."/>
            <person name="Brambilla E.M."/>
            <person name="Kotsyurbenko O."/>
            <person name="Rohde M."/>
            <person name="Tindall B.J."/>
            <person name="Abt B."/>
            <person name="Goker M."/>
            <person name="Detter J.C."/>
            <person name="Woyke T."/>
            <person name="Bristow J."/>
            <person name="Eisen J.A."/>
            <person name="Markowitz V."/>
            <person name="Hugenholtz P."/>
            <person name="Klenk H.P."/>
            <person name="Kyrpides N.C."/>
        </authorList>
    </citation>
    <scope>NUCLEOTIDE SEQUENCE [LARGE SCALE GENOMIC DNA]</scope>
    <source>
        <strain evidence="3">ATCC 51119 / DSM 12145 / JCM 21818 / LMG 10337 / NBRC 100064 / NCIMB 13643</strain>
    </source>
</reference>
<dbReference type="AlphaFoldDB" id="F0S5S9"/>
<name>F0S5S9_PSESL</name>
<protein>
    <recommendedName>
        <fullName evidence="4">Glycosyl hydrolase family 43</fullName>
    </recommendedName>
</protein>
<feature type="signal peptide" evidence="1">
    <location>
        <begin position="1"/>
        <end position="23"/>
    </location>
</feature>
<dbReference type="Proteomes" id="UP000000310">
    <property type="component" value="Chromosome"/>
</dbReference>
<feature type="chain" id="PRO_5003258171" description="Glycosyl hydrolase family 43" evidence="1">
    <location>
        <begin position="24"/>
        <end position="326"/>
    </location>
</feature>
<dbReference type="KEGG" id="psn:Pedsa_0418"/>
<evidence type="ECO:0000256" key="1">
    <source>
        <dbReference type="SAM" id="SignalP"/>
    </source>
</evidence>
<dbReference type="STRING" id="762903.Pedsa_0418"/>
<dbReference type="HOGENOM" id="CLU_055584_0_0_10"/>
<dbReference type="eggNOG" id="COG1621">
    <property type="taxonomic scope" value="Bacteria"/>
</dbReference>
<evidence type="ECO:0008006" key="4">
    <source>
        <dbReference type="Google" id="ProtNLM"/>
    </source>
</evidence>
<sequence length="326" mass="36874">MKRIILSQIFLVLFIALAATSNAQTLKDAIKPAVKKGGFKMEGYILWCPTVIKVGDTYHMFASRWPEKYGLGGWTKYSEIVRATSKDLLGPYTFQEVVIQKRDGYWDNDRAHNPKIVKAGDKYVLYYISSANETGYAWSNNITGPWKRSDSIIMSFSNPAPLVHKDGSVYVFARKSINDIRIAQGATAPKFDGKYTILNNGENLLPGKNQLEDPTIWYADKQYNVILSDFRADATGVGKNGAQYYSKDGVNYKLLSKESVYTKTVNYDDGSETTFRRRERPFVFVNEKGKVTAFFTACLKQDADGKEQSWIEVNPVDNYTAPKMKD</sequence>
<accession>F0S5S9</accession>
<proteinExistence type="predicted"/>
<keyword evidence="3" id="KW-1185">Reference proteome</keyword>
<keyword evidence="1" id="KW-0732">Signal</keyword>
<evidence type="ECO:0000313" key="2">
    <source>
        <dbReference type="EMBL" id="ADY51000.1"/>
    </source>
</evidence>
<organism evidence="2 3">
    <name type="scientific">Pseudopedobacter saltans (strain ATCC 51119 / DSM 12145 / JCM 21818 / CCUG 39354 / LMG 10337 / NBRC 100064 / NCIMB 13643)</name>
    <name type="common">Pedobacter saltans</name>
    <dbReference type="NCBI Taxonomy" id="762903"/>
    <lineage>
        <taxon>Bacteria</taxon>
        <taxon>Pseudomonadati</taxon>
        <taxon>Bacteroidota</taxon>
        <taxon>Sphingobacteriia</taxon>
        <taxon>Sphingobacteriales</taxon>
        <taxon>Sphingobacteriaceae</taxon>
        <taxon>Pseudopedobacter</taxon>
    </lineage>
</organism>
<dbReference type="RefSeq" id="WP_013631503.1">
    <property type="nucleotide sequence ID" value="NC_015177.1"/>
</dbReference>
<evidence type="ECO:0000313" key="3">
    <source>
        <dbReference type="Proteomes" id="UP000000310"/>
    </source>
</evidence>
<dbReference type="EMBL" id="CP002545">
    <property type="protein sequence ID" value="ADY51000.1"/>
    <property type="molecule type" value="Genomic_DNA"/>
</dbReference>